<dbReference type="InterPro" id="IPR039901">
    <property type="entry name" value="Kdotransferase"/>
</dbReference>
<dbReference type="InterPro" id="IPR038107">
    <property type="entry name" value="Glycos_transf_N_sf"/>
</dbReference>
<keyword evidence="10" id="KW-1185">Reference proteome</keyword>
<dbReference type="RefSeq" id="WP_415861061.1">
    <property type="nucleotide sequence ID" value="NZ_CP134536.1"/>
</dbReference>
<comment type="catalytic activity">
    <reaction evidence="6 7">
        <text>lipid IVA (E. coli) + CMP-3-deoxy-beta-D-manno-octulosonate = alpha-Kdo-(2-&gt;6)-lipid IVA (E. coli) + CMP + H(+)</text>
        <dbReference type="Rhea" id="RHEA:28066"/>
        <dbReference type="ChEBI" id="CHEBI:15378"/>
        <dbReference type="ChEBI" id="CHEBI:58603"/>
        <dbReference type="ChEBI" id="CHEBI:60364"/>
        <dbReference type="ChEBI" id="CHEBI:60377"/>
        <dbReference type="ChEBI" id="CHEBI:85987"/>
        <dbReference type="EC" id="2.4.99.12"/>
    </reaction>
</comment>
<protein>
    <recommendedName>
        <fullName evidence="3 7">3-deoxy-D-manno-octulosonic acid transferase</fullName>
        <shortName evidence="7">Kdo transferase</shortName>
        <ecNumber evidence="2 7">2.4.99.12</ecNumber>
    </recommendedName>
    <alternativeName>
        <fullName evidence="5 7">Lipid IV(A) 3-deoxy-D-manno-octulosonic acid transferase</fullName>
    </alternativeName>
</protein>
<feature type="domain" description="3-deoxy-D-manno-octulosonic-acid transferase N-terminal" evidence="8">
    <location>
        <begin position="45"/>
        <end position="206"/>
    </location>
</feature>
<proteinExistence type="inferred from homology"/>
<evidence type="ECO:0000256" key="4">
    <source>
        <dbReference type="ARBA" id="ARBA00022679"/>
    </source>
</evidence>
<evidence type="ECO:0000256" key="6">
    <source>
        <dbReference type="ARBA" id="ARBA00049183"/>
    </source>
</evidence>
<gene>
    <name evidence="9" type="ORF">RHP49_09130</name>
</gene>
<dbReference type="PANTHER" id="PTHR42755">
    <property type="entry name" value="3-DEOXY-MANNO-OCTULOSONATE CYTIDYLYLTRANSFERASE"/>
    <property type="match status" value="1"/>
</dbReference>
<dbReference type="Gene3D" id="3.40.50.11720">
    <property type="entry name" value="3-Deoxy-D-manno-octulosonic-acid transferase, N-terminal domain"/>
    <property type="match status" value="1"/>
</dbReference>
<evidence type="ECO:0000256" key="3">
    <source>
        <dbReference type="ARBA" id="ARBA00019077"/>
    </source>
</evidence>
<accession>A0ABY9XYS9</accession>
<comment type="subcellular location">
    <subcellularLocation>
        <location evidence="7">Cell membrane</location>
    </subcellularLocation>
</comment>
<dbReference type="Gene3D" id="3.40.50.2000">
    <property type="entry name" value="Glycogen Phosphorylase B"/>
    <property type="match status" value="1"/>
</dbReference>
<evidence type="ECO:0000313" key="10">
    <source>
        <dbReference type="Proteomes" id="UP001303407"/>
    </source>
</evidence>
<evidence type="ECO:0000256" key="5">
    <source>
        <dbReference type="ARBA" id="ARBA00031445"/>
    </source>
</evidence>
<evidence type="ECO:0000256" key="1">
    <source>
        <dbReference type="ARBA" id="ARBA00004713"/>
    </source>
</evidence>
<keyword evidence="7" id="KW-1003">Cell membrane</keyword>
<sequence length="411" mass="46914">MSLLYNIGIHLTHFGLECVSPFNSKIRKGNIGRSNTFDILKNKLTKNDKTLWFHCASLGEYEQGLPVFKALRQHYANHKIVLSFFSPSGYEIRKHTPIADVVVYLPLDTKKNAKLFLDIVNPELTVFVKYDIWPNFLKQLKERKLRAILISAAFRKNQSFFKFYGKQLREALFAFEHIFTQNESSKQLLESINYKNVTVSGDTRFDRVYSQLEQDNTLNFISEFKQDKLCVVAGSTWPEGEDLFINYINSNSLNDVKFIIAPHNIKSAQITNLKNKLNVKTVLFSEKESVNITDAKVFIIDTIGILTKIYNYADIAYVGGALGNSGLHNTLEPAVFGVPIIIGNNHSKFPEAQALIDNHGMFSISNQKEFDEILIELIKNQSKRLETGKNNSVYIEKNKGAVIQILNYLRI</sequence>
<comment type="function">
    <text evidence="7">Involved in lipopolysaccharide (LPS) biosynthesis. Catalyzes the transfer of 3-deoxy-D-manno-octulosonate (Kdo) residue(s) from CMP-Kdo to lipid IV(A), the tetraacyldisaccharide-1,4'-bisphosphate precursor of lipid A.</text>
</comment>
<keyword evidence="7" id="KW-0448">Lipopolysaccharide biosynthesis</keyword>
<evidence type="ECO:0000256" key="2">
    <source>
        <dbReference type="ARBA" id="ARBA00012621"/>
    </source>
</evidence>
<evidence type="ECO:0000256" key="7">
    <source>
        <dbReference type="RuleBase" id="RU365103"/>
    </source>
</evidence>
<dbReference type="EC" id="2.4.99.12" evidence="2 7"/>
<evidence type="ECO:0000259" key="8">
    <source>
        <dbReference type="Pfam" id="PF04413"/>
    </source>
</evidence>
<comment type="similarity">
    <text evidence="7">Belongs to the glycosyltransferase group 1 family.</text>
</comment>
<dbReference type="SUPFAM" id="SSF53756">
    <property type="entry name" value="UDP-Glycosyltransferase/glycogen phosphorylase"/>
    <property type="match status" value="1"/>
</dbReference>
<evidence type="ECO:0000313" key="9">
    <source>
        <dbReference type="EMBL" id="WNH11087.1"/>
    </source>
</evidence>
<organism evidence="9 10">
    <name type="scientific">Thalassobellus suaedae</name>
    <dbReference type="NCBI Taxonomy" id="3074124"/>
    <lineage>
        <taxon>Bacteria</taxon>
        <taxon>Pseudomonadati</taxon>
        <taxon>Bacteroidota</taxon>
        <taxon>Flavobacteriia</taxon>
        <taxon>Flavobacteriales</taxon>
        <taxon>Flavobacteriaceae</taxon>
        <taxon>Thalassobellus</taxon>
    </lineage>
</organism>
<comment type="pathway">
    <text evidence="1 7">Bacterial outer membrane biogenesis; LPS core biosynthesis.</text>
</comment>
<dbReference type="InterPro" id="IPR007507">
    <property type="entry name" value="Glycos_transf_N"/>
</dbReference>
<name>A0ABY9XYS9_9FLAO</name>
<dbReference type="Pfam" id="PF04413">
    <property type="entry name" value="Glycos_transf_N"/>
    <property type="match status" value="1"/>
</dbReference>
<keyword evidence="4 7" id="KW-0808">Transferase</keyword>
<keyword evidence="7" id="KW-0472">Membrane</keyword>
<dbReference type="EMBL" id="CP134536">
    <property type="protein sequence ID" value="WNH11087.1"/>
    <property type="molecule type" value="Genomic_DNA"/>
</dbReference>
<dbReference type="Proteomes" id="UP001303407">
    <property type="component" value="Chromosome"/>
</dbReference>
<reference evidence="9 10" key="1">
    <citation type="submission" date="2023-09" db="EMBL/GenBank/DDBJ databases">
        <title>Thalassobella suaedae gen. nov., sp. nov., a marine bacterium of the family Flavobacteriaceae isolated from a halophyte Suaeda japonica.</title>
        <authorList>
            <person name="Lee S.Y."/>
            <person name="Hwang C.Y."/>
        </authorList>
    </citation>
    <scope>NUCLEOTIDE SEQUENCE [LARGE SCALE GENOMIC DNA]</scope>
    <source>
        <strain evidence="9 10">HL-DH10</strain>
    </source>
</reference>
<dbReference type="PANTHER" id="PTHR42755:SF1">
    <property type="entry name" value="3-DEOXY-D-MANNO-OCTULOSONIC ACID TRANSFERASE, MITOCHONDRIAL-RELATED"/>
    <property type="match status" value="1"/>
</dbReference>